<comment type="similarity">
    <text evidence="3 11">Belongs to the glycogen phosphorylase family.</text>
</comment>
<keyword evidence="14" id="KW-1185">Reference proteome</keyword>
<evidence type="ECO:0000256" key="1">
    <source>
        <dbReference type="ARBA" id="ARBA00001275"/>
    </source>
</evidence>
<evidence type="ECO:0000313" key="13">
    <source>
        <dbReference type="EMBL" id="OZI37082.1"/>
    </source>
</evidence>
<evidence type="ECO:0000256" key="3">
    <source>
        <dbReference type="ARBA" id="ARBA00006047"/>
    </source>
</evidence>
<keyword evidence="4" id="KW-0321">Glycogen metabolism</keyword>
<dbReference type="FunFam" id="3.40.50.2000:FF:000005">
    <property type="entry name" value="Alpha-1,4 glucan phosphorylase"/>
    <property type="match status" value="1"/>
</dbReference>
<evidence type="ECO:0000256" key="6">
    <source>
        <dbReference type="ARBA" id="ARBA00022679"/>
    </source>
</evidence>
<comment type="catalytic activity">
    <reaction evidence="1 11">
        <text>[(1-&gt;4)-alpha-D-glucosyl](n) + phosphate = [(1-&gt;4)-alpha-D-glucosyl](n-1) + alpha-D-glucose 1-phosphate</text>
        <dbReference type="Rhea" id="RHEA:41732"/>
        <dbReference type="Rhea" id="RHEA-COMP:9584"/>
        <dbReference type="Rhea" id="RHEA-COMP:9586"/>
        <dbReference type="ChEBI" id="CHEBI:15444"/>
        <dbReference type="ChEBI" id="CHEBI:43474"/>
        <dbReference type="ChEBI" id="CHEBI:58601"/>
        <dbReference type="EC" id="2.4.1.1"/>
    </reaction>
</comment>
<dbReference type="AlphaFoldDB" id="A0A261SJG7"/>
<evidence type="ECO:0000256" key="8">
    <source>
        <dbReference type="ARBA" id="ARBA00023277"/>
    </source>
</evidence>
<keyword evidence="7 10" id="KW-0663">Pyridoxal phosphate</keyword>
<dbReference type="NCBIfam" id="TIGR02093">
    <property type="entry name" value="P_ylase"/>
    <property type="match status" value="1"/>
</dbReference>
<dbReference type="GO" id="GO:0008184">
    <property type="term" value="F:glycogen phosphorylase activity"/>
    <property type="evidence" value="ECO:0007669"/>
    <property type="project" value="InterPro"/>
</dbReference>
<dbReference type="EMBL" id="NEVM01000001">
    <property type="protein sequence ID" value="OZI37082.1"/>
    <property type="molecule type" value="Genomic_DNA"/>
</dbReference>
<evidence type="ECO:0000256" key="12">
    <source>
        <dbReference type="SAM" id="MobiDB-lite"/>
    </source>
</evidence>
<dbReference type="Pfam" id="PF00343">
    <property type="entry name" value="Phosphorylase"/>
    <property type="match status" value="1"/>
</dbReference>
<dbReference type="PANTHER" id="PTHR11468:SF3">
    <property type="entry name" value="GLYCOGEN PHOSPHORYLASE, LIVER FORM"/>
    <property type="match status" value="1"/>
</dbReference>
<gene>
    <name evidence="13" type="ORF">CAL29_01205</name>
</gene>
<dbReference type="InterPro" id="IPR035090">
    <property type="entry name" value="Pyridoxal_P_attach_site"/>
</dbReference>
<dbReference type="InterPro" id="IPR000811">
    <property type="entry name" value="Glyco_trans_35"/>
</dbReference>
<dbReference type="GO" id="GO:0005737">
    <property type="term" value="C:cytoplasm"/>
    <property type="evidence" value="ECO:0007669"/>
    <property type="project" value="TreeGrafter"/>
</dbReference>
<dbReference type="FunFam" id="3.40.50.2000:FF:000149">
    <property type="entry name" value="Glycogen phosphorylase, muscle form"/>
    <property type="match status" value="1"/>
</dbReference>
<evidence type="ECO:0000256" key="2">
    <source>
        <dbReference type="ARBA" id="ARBA00001933"/>
    </source>
</evidence>
<dbReference type="Gene3D" id="3.40.50.2000">
    <property type="entry name" value="Glycogen Phosphorylase B"/>
    <property type="match status" value="2"/>
</dbReference>
<dbReference type="GO" id="GO:0030170">
    <property type="term" value="F:pyridoxal phosphate binding"/>
    <property type="evidence" value="ECO:0007669"/>
    <property type="project" value="InterPro"/>
</dbReference>
<evidence type="ECO:0000256" key="11">
    <source>
        <dbReference type="RuleBase" id="RU000587"/>
    </source>
</evidence>
<dbReference type="PROSITE" id="PS00102">
    <property type="entry name" value="PHOSPHORYLASE"/>
    <property type="match status" value="1"/>
</dbReference>
<keyword evidence="6 11" id="KW-0808">Transferase</keyword>
<evidence type="ECO:0000256" key="4">
    <source>
        <dbReference type="ARBA" id="ARBA00022600"/>
    </source>
</evidence>
<dbReference type="PANTHER" id="PTHR11468">
    <property type="entry name" value="GLYCOGEN PHOSPHORYLASE"/>
    <property type="match status" value="1"/>
</dbReference>
<comment type="caution">
    <text evidence="13">The sequence shown here is derived from an EMBL/GenBank/DDBJ whole genome shotgun (WGS) entry which is preliminary data.</text>
</comment>
<dbReference type="SUPFAM" id="SSF53756">
    <property type="entry name" value="UDP-Glycosyltransferase/glycogen phosphorylase"/>
    <property type="match status" value="1"/>
</dbReference>
<comment type="function">
    <text evidence="9">Phosphorylase is an important allosteric enzyme in carbohydrate metabolism. Enzymes from different sources differ in their regulatory mechanisms and in their natural substrates. However, all known phosphorylases share catalytic and structural properties.</text>
</comment>
<keyword evidence="5 11" id="KW-0328">Glycosyltransferase</keyword>
<keyword evidence="8 11" id="KW-0119">Carbohydrate metabolism</keyword>
<dbReference type="Proteomes" id="UP000216020">
    <property type="component" value="Unassembled WGS sequence"/>
</dbReference>
<proteinExistence type="inferred from homology"/>
<evidence type="ECO:0000313" key="14">
    <source>
        <dbReference type="Proteomes" id="UP000216020"/>
    </source>
</evidence>
<dbReference type="OrthoDB" id="7229284at2"/>
<accession>A0A261SJG7</accession>
<evidence type="ECO:0000256" key="10">
    <source>
        <dbReference type="PIRSR" id="PIRSR000460-1"/>
    </source>
</evidence>
<evidence type="ECO:0000256" key="7">
    <source>
        <dbReference type="ARBA" id="ARBA00022898"/>
    </source>
</evidence>
<protein>
    <recommendedName>
        <fullName evidence="11">Alpha-1,4 glucan phosphorylase</fullName>
        <ecNumber evidence="11">2.4.1.1</ecNumber>
    </recommendedName>
</protein>
<comment type="cofactor">
    <cofactor evidence="2 11">
        <name>pyridoxal 5'-phosphate</name>
        <dbReference type="ChEBI" id="CHEBI:597326"/>
    </cofactor>
</comment>
<feature type="modified residue" description="N6-(pyridoxal phosphate)lysine" evidence="10">
    <location>
        <position position="753"/>
    </location>
</feature>
<dbReference type="GO" id="GO:0005980">
    <property type="term" value="P:glycogen catabolic process"/>
    <property type="evidence" value="ECO:0007669"/>
    <property type="project" value="TreeGrafter"/>
</dbReference>
<dbReference type="InterPro" id="IPR011833">
    <property type="entry name" value="Glycg_phsphrylas"/>
</dbReference>
<dbReference type="CDD" id="cd04300">
    <property type="entry name" value="GT35_Glycogen_Phosphorylase"/>
    <property type="match status" value="1"/>
</dbReference>
<comment type="function">
    <text evidence="11">Allosteric enzyme that catalyzes the rate-limiting step in glycogen catabolism, the phosphorolytic cleavage of glycogen to produce glucose-1-phosphate, and plays a central role in maintaining cellular and organismal glucose homeostasis.</text>
</comment>
<feature type="region of interest" description="Disordered" evidence="12">
    <location>
        <begin position="1"/>
        <end position="29"/>
    </location>
</feature>
<dbReference type="PIRSF" id="PIRSF000460">
    <property type="entry name" value="Pprylas_GlgP"/>
    <property type="match status" value="1"/>
</dbReference>
<dbReference type="EC" id="2.4.1.1" evidence="11"/>
<name>A0A261SJG7_9BORD</name>
<organism evidence="13 14">
    <name type="scientific">Bordetella genomosp. 10</name>
    <dbReference type="NCBI Taxonomy" id="1416804"/>
    <lineage>
        <taxon>Bacteria</taxon>
        <taxon>Pseudomonadati</taxon>
        <taxon>Pseudomonadota</taxon>
        <taxon>Betaproteobacteria</taxon>
        <taxon>Burkholderiales</taxon>
        <taxon>Alcaligenaceae</taxon>
        <taxon>Bordetella</taxon>
    </lineage>
</organism>
<sequence>MDPTKDPTSPPIPRRRRPPPSGAARASRPWRGHRGAHLCCAFLDPLPSNGHSFGLGFFIRPLQCRQTLARGLVLKDPASAAVSAAPAVAHPEHDRSSLSRESLKRAFLDHLLYTQGKSLEIASKNDLYQSLAHTVRDRLVRSWFDTSATHQKRNARTVAYLSAEFLMGPYLGNNLLSLGISHEIRLAMSELGLDLDELLRQEEEPGLGNGGLGRLAACFIDSLATLEVPAIGYGIRYEYGIFYQTIMDGWQVENTDAWLRYGNPWEIQHAEWAVQVKLGGHTEQYTDDSGRFRVRWVPEKTVAGVPFDSPIPGYRVDTTNTLRLWRAEATEAFDFHTFNRGDYLGAVSKKVTSENLTKVLYPNDESVQGKELRLEQQYFFVSCSLQDMLRLQQHRGQPVTSFHKSFAIQLNDTHPSIGVAELMRLLIDEHLVPWERAWDITRQTFSYTNHTLLPEALERWPLELFRRVLPRHLEIIYEINARFLNEARIHFFGDETRIARLSLIDESGERYVRMAHLACVGSHAINGVADLHSELLKRDLLKDFYAMWPEKFTSMTNGVTPRRWVALSNPRMGKLVTRCIGDDWIKDWSRIRDIEPYADDAAFAAEWRAVKRANKIDLASLILRKTGIRVDPDSMYDVQVKRIHEYKRQHLSALHIAALYHRLKSQRNLDIAPRTFIFGGKAAPGYMRAKLMIKLITAIGDVINNDPDVRDRLKVVFIPNFSVTVGQCVYPAAELSEQISLAGKEASGTGNMKFAMNGALTIGTMDGANIEIRDEVGEDVFFLFGLTAEEVYALRREGYRPMDFLRRDSELQAVIDLIRSGFFSRGDSELFAPLIDDLLHHDPYMLLADYDSYAACHNRVDQAYRDTQAWTRMSILNTARSGKFSSDRAIREYCDRIWKARAVPVEKR</sequence>
<evidence type="ECO:0000256" key="9">
    <source>
        <dbReference type="ARBA" id="ARBA00025174"/>
    </source>
</evidence>
<evidence type="ECO:0000256" key="5">
    <source>
        <dbReference type="ARBA" id="ARBA00022676"/>
    </source>
</evidence>
<reference evidence="14" key="1">
    <citation type="submission" date="2017-05" db="EMBL/GenBank/DDBJ databases">
        <title>Complete and WGS of Bordetella genogroups.</title>
        <authorList>
            <person name="Spilker T."/>
            <person name="Lipuma J."/>
        </authorList>
    </citation>
    <scope>NUCLEOTIDE SEQUENCE [LARGE SCALE GENOMIC DNA]</scope>
    <source>
        <strain evidence="14">AU16122</strain>
    </source>
</reference>